<organism evidence="1 2">
    <name type="scientific">Adlercreutzia muris</name>
    <dbReference type="NCBI Taxonomy" id="1796610"/>
    <lineage>
        <taxon>Bacteria</taxon>
        <taxon>Bacillati</taxon>
        <taxon>Actinomycetota</taxon>
        <taxon>Coriobacteriia</taxon>
        <taxon>Eggerthellales</taxon>
        <taxon>Eggerthellaceae</taxon>
        <taxon>Adlercreutzia</taxon>
    </lineage>
</organism>
<comment type="caution">
    <text evidence="1">The sequence shown here is derived from an EMBL/GenBank/DDBJ whole genome shotgun (WGS) entry which is preliminary data.</text>
</comment>
<accession>A0A7C8FUF4</accession>
<protein>
    <submittedName>
        <fullName evidence="1">Uncharacterized protein</fullName>
    </submittedName>
</protein>
<name>A0A7C8FUF4_9ACTN</name>
<dbReference type="RefSeq" id="WP_151429548.1">
    <property type="nucleotide sequence ID" value="NZ_JANJZI010000004.1"/>
</dbReference>
<dbReference type="EMBL" id="WAJS01000001">
    <property type="protein sequence ID" value="KAB1651584.1"/>
    <property type="molecule type" value="Genomic_DNA"/>
</dbReference>
<dbReference type="AlphaFoldDB" id="A0A7C8FUF4"/>
<proteinExistence type="predicted"/>
<sequence length="112" mass="11900">MMTNTKKAKERITDTFALLDCVGADVAIVNADTGETIKLDSTALFAGLQAGLVLAAAIIEEPKLTEQRQMAAVTGSIKQAGAIYLRRKDSKHDEVAARVAAMHAEAEGREDA</sequence>
<evidence type="ECO:0000313" key="1">
    <source>
        <dbReference type="EMBL" id="KAB1651584.1"/>
    </source>
</evidence>
<reference evidence="1 2" key="1">
    <citation type="submission" date="2019-09" db="EMBL/GenBank/DDBJ databases">
        <title>Whole genome shotgun sequencing (WGS) of Ellagibacter isourolithinifaciens DSM 104140(T) and Adlercreutzia muris DSM 29508(T).</title>
        <authorList>
            <person name="Stoll D.A."/>
            <person name="Danylec N."/>
            <person name="Huch M."/>
        </authorList>
    </citation>
    <scope>NUCLEOTIDE SEQUENCE [LARGE SCALE GENOMIC DNA]</scope>
    <source>
        <strain evidence="1 2">DSM 29508</strain>
    </source>
</reference>
<evidence type="ECO:0000313" key="2">
    <source>
        <dbReference type="Proteomes" id="UP000479639"/>
    </source>
</evidence>
<keyword evidence="2" id="KW-1185">Reference proteome</keyword>
<dbReference type="Proteomes" id="UP000479639">
    <property type="component" value="Unassembled WGS sequence"/>
</dbReference>
<gene>
    <name evidence="1" type="ORF">F8D48_00735</name>
</gene>